<evidence type="ECO:0000256" key="2">
    <source>
        <dbReference type="ARBA" id="ARBA00022840"/>
    </source>
</evidence>
<dbReference type="InterPro" id="IPR050534">
    <property type="entry name" value="Coronavir_polyprotein_1ab"/>
</dbReference>
<dbReference type="EC" id="3.1.11.5" evidence="4"/>
<sequence length="658" mass="72373">MTQTFDDGIYHDNLDDKRAEKAFLRRLCSRLIALNASALTSFSHIAEADELVQQVAEQQVAEQQGAGQQGAAQYDEAQYDEADKQPRLNRLFSQVAANAYAALQGQSPLVKLPADSDLSWLDATQATPDNMNFLTLLQAFDAVIGRPPTQKPLVYAAPYLMFRQQWLSVVAFAEAIKQRQNHLTPPRIERWQAMGWQLADNNTLNTEQRQAVWMAATVGFTLISGGAGTGKTTTLTKALELILRENPQSRIVLAAPTGKAAHRLNESLAATLSYVDTSIQPLMVALTAKSLHRVLKISESGGKPYHDSNNPLFCDVLVIDEASMVGAAQLMQVFSALLPTCRVILLGDANQLPAINAVSLFNELSKESIGVSEKLAELSGSYLPQALPVGDGLMQNCLCHLTAGNRFHRESMVGQCAHAVLANDASAFLAALGEHYRALDNHTMPDATSNAIPSVFYQQLLASYPIDADALHHQLSERIVLCAFRHGAYGTQAINAQLDAYCRQRLASSPNQLWYTGRPVIIEKNYYEMGLFNGDIGQCEWQAGRWVIVFDGERTVLVDNLPEAYSLAFAITIHKSQGSEYNQVDIVLKPEDSKTTNVQPFVTRELLYTAVTRARKQLVVYATQAIVSTALTPQSSIPRSIPSDWIELLEIIRTTSRG</sequence>
<keyword evidence="4" id="KW-0378">Hydrolase</keyword>
<dbReference type="GO" id="GO:0006302">
    <property type="term" value="P:double-strand break repair"/>
    <property type="evidence" value="ECO:0007669"/>
    <property type="project" value="InterPro"/>
</dbReference>
<dbReference type="PANTHER" id="PTHR43788:SF6">
    <property type="entry name" value="DNA HELICASE B"/>
    <property type="match status" value="1"/>
</dbReference>
<dbReference type="InterPro" id="IPR027785">
    <property type="entry name" value="UvrD-like_helicase_C"/>
</dbReference>
<dbReference type="GO" id="GO:0005524">
    <property type="term" value="F:ATP binding"/>
    <property type="evidence" value="ECO:0007669"/>
    <property type="project" value="UniProtKB-KW"/>
</dbReference>
<dbReference type="RefSeq" id="WP_152810615.1">
    <property type="nucleotide sequence ID" value="NZ_WHNW01000009.1"/>
</dbReference>
<gene>
    <name evidence="4" type="primary">recD</name>
    <name evidence="4" type="ORF">GCU85_07755</name>
</gene>
<dbReference type="Pfam" id="PF13245">
    <property type="entry name" value="AAA_19"/>
    <property type="match status" value="1"/>
</dbReference>
<dbReference type="GO" id="GO:0017116">
    <property type="term" value="F:single-stranded DNA helicase activity"/>
    <property type="evidence" value="ECO:0007669"/>
    <property type="project" value="TreeGrafter"/>
</dbReference>
<dbReference type="PANTHER" id="PTHR43788">
    <property type="entry name" value="DNA2/NAM7 HELICASE FAMILY MEMBER"/>
    <property type="match status" value="1"/>
</dbReference>
<comment type="caution">
    <text evidence="4">The sequence shown here is derived from an EMBL/GenBank/DDBJ whole genome shotgun (WGS) entry which is preliminary data.</text>
</comment>
<dbReference type="SUPFAM" id="SSF52540">
    <property type="entry name" value="P-loop containing nucleoside triphosphate hydrolases"/>
    <property type="match status" value="1"/>
</dbReference>
<dbReference type="NCBIfam" id="TIGR01447">
    <property type="entry name" value="recD"/>
    <property type="match status" value="1"/>
</dbReference>
<reference evidence="4 5" key="1">
    <citation type="submission" date="2019-10" db="EMBL/GenBank/DDBJ databases">
        <title>Cardiobacteriales fam. a chemoheterotrophic member of the order Cardiobacteriales, and proposal of Cardiobacteriales fam. nov.</title>
        <authorList>
            <person name="Wang C."/>
        </authorList>
    </citation>
    <scope>NUCLEOTIDE SEQUENCE [LARGE SCALE GENOMIC DNA]</scope>
    <source>
        <strain evidence="4 5">ML27</strain>
    </source>
</reference>
<dbReference type="GO" id="GO:0008854">
    <property type="term" value="F:exodeoxyribonuclease V activity"/>
    <property type="evidence" value="ECO:0007669"/>
    <property type="project" value="UniProtKB-EC"/>
</dbReference>
<dbReference type="EMBL" id="WHNW01000009">
    <property type="protein sequence ID" value="MPV86618.1"/>
    <property type="molecule type" value="Genomic_DNA"/>
</dbReference>
<keyword evidence="5" id="KW-1185">Reference proteome</keyword>
<dbReference type="Gene3D" id="3.40.50.300">
    <property type="entry name" value="P-loop containing nucleotide triphosphate hydrolases"/>
    <property type="match status" value="3"/>
</dbReference>
<dbReference type="InParanoid" id="A0A6N7F1E9"/>
<organism evidence="4 5">
    <name type="scientific">Ostreibacterium oceani</name>
    <dbReference type="NCBI Taxonomy" id="2654998"/>
    <lineage>
        <taxon>Bacteria</taxon>
        <taxon>Pseudomonadati</taxon>
        <taxon>Pseudomonadota</taxon>
        <taxon>Gammaproteobacteria</taxon>
        <taxon>Cardiobacteriales</taxon>
        <taxon>Ostreibacteriaceae</taxon>
        <taxon>Ostreibacterium</taxon>
    </lineage>
</organism>
<dbReference type="FunCoup" id="A0A6N7F1E9">
    <property type="interactions" value="158"/>
</dbReference>
<feature type="domain" description="UvrD-like helicase C-terminal" evidence="3">
    <location>
        <begin position="568"/>
        <end position="621"/>
    </location>
</feature>
<keyword evidence="2" id="KW-0067">ATP-binding</keyword>
<dbReference type="Proteomes" id="UP000471298">
    <property type="component" value="Unassembled WGS sequence"/>
</dbReference>
<dbReference type="CDD" id="cd18809">
    <property type="entry name" value="SF1_C_RecD"/>
    <property type="match status" value="1"/>
</dbReference>
<evidence type="ECO:0000256" key="1">
    <source>
        <dbReference type="ARBA" id="ARBA00022741"/>
    </source>
</evidence>
<accession>A0A6N7F1E9</accession>
<evidence type="ECO:0000259" key="3">
    <source>
        <dbReference type="Pfam" id="PF13538"/>
    </source>
</evidence>
<dbReference type="AlphaFoldDB" id="A0A6N7F1E9"/>
<evidence type="ECO:0000313" key="5">
    <source>
        <dbReference type="Proteomes" id="UP000471298"/>
    </source>
</evidence>
<dbReference type="GO" id="GO:0009338">
    <property type="term" value="C:exodeoxyribonuclease V complex"/>
    <property type="evidence" value="ECO:0007669"/>
    <property type="project" value="InterPro"/>
</dbReference>
<name>A0A6N7F1E9_9GAMM</name>
<dbReference type="GO" id="GO:0006310">
    <property type="term" value="P:DNA recombination"/>
    <property type="evidence" value="ECO:0007669"/>
    <property type="project" value="InterPro"/>
</dbReference>
<dbReference type="InterPro" id="IPR006344">
    <property type="entry name" value="RecD"/>
</dbReference>
<evidence type="ECO:0000313" key="4">
    <source>
        <dbReference type="EMBL" id="MPV86618.1"/>
    </source>
</evidence>
<dbReference type="InterPro" id="IPR027417">
    <property type="entry name" value="P-loop_NTPase"/>
</dbReference>
<keyword evidence="1" id="KW-0547">Nucleotide-binding</keyword>
<protein>
    <submittedName>
        <fullName evidence="4">Exodeoxyribonuclease V subunit alpha</fullName>
        <ecNumber evidence="4">3.1.11.5</ecNumber>
    </submittedName>
</protein>
<dbReference type="Pfam" id="PF13538">
    <property type="entry name" value="UvrD_C_2"/>
    <property type="match status" value="1"/>
</dbReference>
<proteinExistence type="predicted"/>